<gene>
    <name evidence="6" type="ORF">QWZ10_24325</name>
</gene>
<sequence length="75" mass="8305">MDLITTFFNIDVLRQAAPLLLQGFWLTILLGATSLVISLALGLLLVLMRLYAPKPCACSLWPISTFSARCLCWCC</sequence>
<evidence type="ECO:0000256" key="3">
    <source>
        <dbReference type="ARBA" id="ARBA00022989"/>
    </source>
</evidence>
<keyword evidence="7" id="KW-1185">Reference proteome</keyword>
<evidence type="ECO:0008006" key="8">
    <source>
        <dbReference type="Google" id="ProtNLM"/>
    </source>
</evidence>
<name>A0ABT8DGQ3_9RHOB</name>
<reference evidence="7" key="1">
    <citation type="journal article" date="2019" name="Int. J. Syst. Evol. Microbiol.">
        <title>The Global Catalogue of Microorganisms (GCM) 10K type strain sequencing project: providing services to taxonomists for standard genome sequencing and annotation.</title>
        <authorList>
            <consortium name="The Broad Institute Genomics Platform"/>
            <consortium name="The Broad Institute Genome Sequencing Center for Infectious Disease"/>
            <person name="Wu L."/>
            <person name="Ma J."/>
        </authorList>
    </citation>
    <scope>NUCLEOTIDE SEQUENCE [LARGE SCALE GENOMIC DNA]</scope>
    <source>
        <strain evidence="7">CECT 8482</strain>
    </source>
</reference>
<comment type="subcellular location">
    <subcellularLocation>
        <location evidence="1">Membrane</location>
        <topology evidence="1">Multi-pass membrane protein</topology>
    </subcellularLocation>
</comment>
<accession>A0ABT8DGQ3</accession>
<dbReference type="Proteomes" id="UP001243846">
    <property type="component" value="Unassembled WGS sequence"/>
</dbReference>
<evidence type="ECO:0000256" key="4">
    <source>
        <dbReference type="ARBA" id="ARBA00023136"/>
    </source>
</evidence>
<evidence type="ECO:0000256" key="5">
    <source>
        <dbReference type="SAM" id="Phobius"/>
    </source>
</evidence>
<evidence type="ECO:0000313" key="6">
    <source>
        <dbReference type="EMBL" id="MDN3714129.1"/>
    </source>
</evidence>
<dbReference type="Gene3D" id="1.10.3720.10">
    <property type="entry name" value="MetI-like"/>
    <property type="match status" value="1"/>
</dbReference>
<evidence type="ECO:0000256" key="1">
    <source>
        <dbReference type="ARBA" id="ARBA00004141"/>
    </source>
</evidence>
<comment type="caution">
    <text evidence="6">The sequence shown here is derived from an EMBL/GenBank/DDBJ whole genome shotgun (WGS) entry which is preliminary data.</text>
</comment>
<evidence type="ECO:0000256" key="2">
    <source>
        <dbReference type="ARBA" id="ARBA00022692"/>
    </source>
</evidence>
<protein>
    <recommendedName>
        <fullName evidence="8">Amino acid ABC transporter permease</fullName>
    </recommendedName>
</protein>
<evidence type="ECO:0000313" key="7">
    <source>
        <dbReference type="Proteomes" id="UP001243846"/>
    </source>
</evidence>
<organism evidence="6 7">
    <name type="scientific">Paracoccus cavernae</name>
    <dbReference type="NCBI Taxonomy" id="1571207"/>
    <lineage>
        <taxon>Bacteria</taxon>
        <taxon>Pseudomonadati</taxon>
        <taxon>Pseudomonadota</taxon>
        <taxon>Alphaproteobacteria</taxon>
        <taxon>Rhodobacterales</taxon>
        <taxon>Paracoccaceae</taxon>
        <taxon>Paracoccus</taxon>
    </lineage>
</organism>
<keyword evidence="3 5" id="KW-1133">Transmembrane helix</keyword>
<feature type="transmembrane region" description="Helical" evidence="5">
    <location>
        <begin position="24"/>
        <end position="47"/>
    </location>
</feature>
<proteinExistence type="predicted"/>
<dbReference type="InterPro" id="IPR035906">
    <property type="entry name" value="MetI-like_sf"/>
</dbReference>
<keyword evidence="2 5" id="KW-0812">Transmembrane</keyword>
<keyword evidence="4 5" id="KW-0472">Membrane</keyword>
<dbReference type="EMBL" id="JAUFRC010000003">
    <property type="protein sequence ID" value="MDN3714129.1"/>
    <property type="molecule type" value="Genomic_DNA"/>
</dbReference>